<dbReference type="CDD" id="cd05403">
    <property type="entry name" value="NT_KNTase_like"/>
    <property type="match status" value="1"/>
</dbReference>
<feature type="compositionally biased region" description="Basic and acidic residues" evidence="1">
    <location>
        <begin position="119"/>
        <end position="143"/>
    </location>
</feature>
<dbReference type="InterPro" id="IPR043519">
    <property type="entry name" value="NT_sf"/>
</dbReference>
<feature type="domain" description="Polymerase beta nucleotidyltransferase" evidence="2">
    <location>
        <begin position="16"/>
        <end position="107"/>
    </location>
</feature>
<reference evidence="3 4" key="1">
    <citation type="submission" date="2015-12" db="EMBL/GenBank/DDBJ databases">
        <title>Haloprofundus marisrubri gen. nov., sp. nov., an extremely halophilic archaeon isolated from the Discovery deep brine-seawater interface in the Red Sea.</title>
        <authorList>
            <person name="Zhang G."/>
            <person name="Stingl U."/>
            <person name="Rashid M."/>
        </authorList>
    </citation>
    <scope>NUCLEOTIDE SEQUENCE [LARGE SCALE GENOMIC DNA]</scope>
    <source>
        <strain evidence="3 4">SB9</strain>
    </source>
</reference>
<gene>
    <name evidence="3" type="ORF">AUR64_02215</name>
</gene>
<evidence type="ECO:0000256" key="1">
    <source>
        <dbReference type="SAM" id="MobiDB-lite"/>
    </source>
</evidence>
<dbReference type="PANTHER" id="PTHR43852">
    <property type="entry name" value="NUCLEOTIDYLTRANSFERASE"/>
    <property type="match status" value="1"/>
</dbReference>
<dbReference type="PANTHER" id="PTHR43852:SF3">
    <property type="entry name" value="NUCLEOTIDYLTRANSFERASE"/>
    <property type="match status" value="1"/>
</dbReference>
<comment type="caution">
    <text evidence="3">The sequence shown here is derived from an EMBL/GenBank/DDBJ whole genome shotgun (WGS) entry which is preliminary data.</text>
</comment>
<dbReference type="Proteomes" id="UP000054387">
    <property type="component" value="Unassembled WGS sequence"/>
</dbReference>
<protein>
    <submittedName>
        <fullName evidence="3">Nucleotidyltransferase</fullName>
    </submittedName>
</protein>
<sequence length="160" mass="17749">MRPVESATIDDSIPIETIRGILREHSVQCALCFGSHAMSTTHPTSDIDIAVELETTRREDPAYNEAFFSLSADLSEALETDDVDLVDIHTLSSRVAASVFEEGILLVGDLKHAEELRRRVTDRSSDSRSPRERFDDALKKIDAHLSGSSGPASMEHDRQR</sequence>
<evidence type="ECO:0000313" key="4">
    <source>
        <dbReference type="Proteomes" id="UP000054387"/>
    </source>
</evidence>
<evidence type="ECO:0000313" key="3">
    <source>
        <dbReference type="EMBL" id="KTG07677.1"/>
    </source>
</evidence>
<accession>A0A0W1R2W9</accession>
<dbReference type="InterPro" id="IPR041633">
    <property type="entry name" value="Polbeta"/>
</dbReference>
<evidence type="ECO:0000259" key="2">
    <source>
        <dbReference type="Pfam" id="PF18765"/>
    </source>
</evidence>
<dbReference type="InterPro" id="IPR052930">
    <property type="entry name" value="TA_antitoxin_MntA"/>
</dbReference>
<dbReference type="AlphaFoldDB" id="A0A0W1R2W9"/>
<dbReference type="GO" id="GO:0016740">
    <property type="term" value="F:transferase activity"/>
    <property type="evidence" value="ECO:0007669"/>
    <property type="project" value="UniProtKB-KW"/>
</dbReference>
<dbReference type="Pfam" id="PF18765">
    <property type="entry name" value="Polbeta"/>
    <property type="match status" value="1"/>
</dbReference>
<proteinExistence type="predicted"/>
<keyword evidence="4" id="KW-1185">Reference proteome</keyword>
<dbReference type="STRING" id="1514971.AUR64_02215"/>
<organism evidence="3 4">
    <name type="scientific">Haloprofundus marisrubri</name>
    <dbReference type="NCBI Taxonomy" id="1514971"/>
    <lineage>
        <taxon>Archaea</taxon>
        <taxon>Methanobacteriati</taxon>
        <taxon>Methanobacteriota</taxon>
        <taxon>Stenosarchaea group</taxon>
        <taxon>Halobacteria</taxon>
        <taxon>Halobacteriales</taxon>
        <taxon>Haloferacaceae</taxon>
        <taxon>Haloprofundus</taxon>
    </lineage>
</organism>
<dbReference type="RefSeq" id="WP_058583508.1">
    <property type="nucleotide sequence ID" value="NZ_LOPU01000040.1"/>
</dbReference>
<feature type="region of interest" description="Disordered" evidence="1">
    <location>
        <begin position="119"/>
        <end position="160"/>
    </location>
</feature>
<keyword evidence="3" id="KW-0808">Transferase</keyword>
<name>A0A0W1R2W9_9EURY</name>
<dbReference type="SUPFAM" id="SSF81301">
    <property type="entry name" value="Nucleotidyltransferase"/>
    <property type="match status" value="1"/>
</dbReference>
<dbReference type="Gene3D" id="3.30.460.10">
    <property type="entry name" value="Beta Polymerase, domain 2"/>
    <property type="match status" value="1"/>
</dbReference>
<dbReference type="OrthoDB" id="297141at2157"/>
<dbReference type="EMBL" id="LOPU01000040">
    <property type="protein sequence ID" value="KTG07677.1"/>
    <property type="molecule type" value="Genomic_DNA"/>
</dbReference>
<dbReference type="NCBIfam" id="NF047752">
    <property type="entry name" value="MntA_antitoxin"/>
    <property type="match status" value="1"/>
</dbReference>